<dbReference type="OrthoDB" id="9834324at2"/>
<evidence type="ECO:0000313" key="1">
    <source>
        <dbReference type="EMBL" id="BAN00756.1"/>
    </source>
</evidence>
<reference evidence="1 2" key="1">
    <citation type="journal article" date="2013" name="Int. J. Syst. Evol. Microbiol.">
        <title>Ilumatobacter nonamiense sp. nov. and Ilumatobacter coccineum sp. nov., isolated from seashore sand.</title>
        <authorList>
            <person name="Matsumoto A."/>
            <person name="Kasai H."/>
            <person name="Matsuo Y."/>
            <person name="Shizuri Y."/>
            <person name="Ichikawa N."/>
            <person name="Fujita N."/>
            <person name="Omura S."/>
            <person name="Takahashi Y."/>
        </authorList>
    </citation>
    <scope>NUCLEOTIDE SEQUENCE [LARGE SCALE GENOMIC DNA]</scope>
    <source>
        <strain evidence="2">NBRC 103263 / KCTC 29153 / YM16-304</strain>
    </source>
</reference>
<gene>
    <name evidence="1" type="ORF">YM304_04420</name>
</gene>
<dbReference type="RefSeq" id="WP_015440004.1">
    <property type="nucleotide sequence ID" value="NC_020520.1"/>
</dbReference>
<name>A0A6C7E9N2_ILUCY</name>
<organism evidence="1 2">
    <name type="scientific">Ilumatobacter coccineus (strain NBRC 103263 / KCTC 29153 / YM16-304)</name>
    <dbReference type="NCBI Taxonomy" id="1313172"/>
    <lineage>
        <taxon>Bacteria</taxon>
        <taxon>Bacillati</taxon>
        <taxon>Actinomycetota</taxon>
        <taxon>Acidimicrobiia</taxon>
        <taxon>Acidimicrobiales</taxon>
        <taxon>Ilumatobacteraceae</taxon>
        <taxon>Ilumatobacter</taxon>
    </lineage>
</organism>
<dbReference type="KEGG" id="aym:YM304_04420"/>
<protein>
    <submittedName>
        <fullName evidence="1">Uncharacterized protein</fullName>
    </submittedName>
</protein>
<evidence type="ECO:0000313" key="2">
    <source>
        <dbReference type="Proteomes" id="UP000011863"/>
    </source>
</evidence>
<keyword evidence="2" id="KW-1185">Reference proteome</keyword>
<dbReference type="AlphaFoldDB" id="A0A6C7E9N2"/>
<proteinExistence type="predicted"/>
<dbReference type="EMBL" id="AP012057">
    <property type="protein sequence ID" value="BAN00756.1"/>
    <property type="molecule type" value="Genomic_DNA"/>
</dbReference>
<dbReference type="Proteomes" id="UP000011863">
    <property type="component" value="Chromosome"/>
</dbReference>
<sequence length="168" mass="17954">MNTSPSIDSILEGVIMTIDDEIIPALDNPKAHASAQMIQSLLQGLRQTLPVFDASLVDEHNDMIRTLRDAAAALGDAAGPAADRVRERAQTFGSWSDLPAPSDRDDVVAAHTELGRAIEASFLDLDELQRAGVGAADDAVQVIRTHLGPRYVREAATIMVGEGMLGRN</sequence>
<accession>A0A6C7E9N2</accession>